<name>A0ABP0UA86_9BRYO</name>
<dbReference type="PROSITE" id="PS51186">
    <property type="entry name" value="GNAT"/>
    <property type="match status" value="1"/>
</dbReference>
<keyword evidence="3" id="KW-1185">Reference proteome</keyword>
<accession>A0ABP0UA86</accession>
<feature type="domain" description="N-acetyltransferase" evidence="1">
    <location>
        <begin position="19"/>
        <end position="193"/>
    </location>
</feature>
<dbReference type="CDD" id="cd04301">
    <property type="entry name" value="NAT_SF"/>
    <property type="match status" value="1"/>
</dbReference>
<dbReference type="PANTHER" id="PTHR47370">
    <property type="entry name" value="ACYL-COA N-ACYLTRANSFERASES (NAT) SUPERFAMILY PROTEIN"/>
    <property type="match status" value="1"/>
</dbReference>
<dbReference type="Proteomes" id="UP001497512">
    <property type="component" value="Chromosome 2"/>
</dbReference>
<dbReference type="EMBL" id="OZ019894">
    <property type="protein sequence ID" value="CAK9216019.1"/>
    <property type="molecule type" value="Genomic_DNA"/>
</dbReference>
<dbReference type="InterPro" id="IPR000182">
    <property type="entry name" value="GNAT_dom"/>
</dbReference>
<dbReference type="Pfam" id="PF00583">
    <property type="entry name" value="Acetyltransf_1"/>
    <property type="match status" value="1"/>
</dbReference>
<reference evidence="2" key="1">
    <citation type="submission" date="2024-02" db="EMBL/GenBank/DDBJ databases">
        <authorList>
            <consortium name="ELIXIR-Norway"/>
            <consortium name="Elixir Norway"/>
        </authorList>
    </citation>
    <scope>NUCLEOTIDE SEQUENCE</scope>
</reference>
<dbReference type="SUPFAM" id="SSF55729">
    <property type="entry name" value="Acyl-CoA N-acyltransferases (Nat)"/>
    <property type="match status" value="1"/>
</dbReference>
<dbReference type="PANTHER" id="PTHR47370:SF10">
    <property type="entry name" value="N-ACETYLTRANSFERASE HLS1-RELATED"/>
    <property type="match status" value="1"/>
</dbReference>
<dbReference type="Gene3D" id="3.40.630.30">
    <property type="match status" value="1"/>
</dbReference>
<protein>
    <recommendedName>
        <fullName evidence="1">N-acetyltransferase domain-containing protein</fullName>
    </recommendedName>
</protein>
<evidence type="ECO:0000259" key="1">
    <source>
        <dbReference type="PROSITE" id="PS51186"/>
    </source>
</evidence>
<evidence type="ECO:0000313" key="3">
    <source>
        <dbReference type="Proteomes" id="UP001497512"/>
    </source>
</evidence>
<proteinExistence type="predicted"/>
<sequence length="445" mass="49224">MGSEVNGGGGGLGQLNNIVVRRYVKETDLAQVEALERSCEVGLGASLFADMLGDPLCRVRHLPVHTMLVAEVAKQIVGVVRGGVNDVVCRSKKITGVSEEDASSLTIVPVYARVGYLLGLRVCPLHRKMGIAVKLVEKMEEWCEEQQAEYVYIATEKDNVASVKLFTERLQYVRFRSPVILVHPVFLRDRPLPPDVRLTKLSVDGAASLYRATSMGTAEFFPKDIHSLLGNELCAGTWVATFADDNKQLHAGLGTVSHEGGRMGGNKAKMEATGGWAKGASWAVLSIWRSNEVFKFEMRGASWPIRTLATASRWLEWLLPWFPIPSIPNLFTSSFGFQFMFGLHSEGPRGLELLNSLCWHAHNVARKHGCQALATELAASDPATVCIPHWKRLSSCDDLWCMKRLGTVSGTILSELTEPDFDNYTVFDWCTSPQQSKLFVDPREV</sequence>
<organism evidence="2 3">
    <name type="scientific">Sphagnum troendelagicum</name>
    <dbReference type="NCBI Taxonomy" id="128251"/>
    <lineage>
        <taxon>Eukaryota</taxon>
        <taxon>Viridiplantae</taxon>
        <taxon>Streptophyta</taxon>
        <taxon>Embryophyta</taxon>
        <taxon>Bryophyta</taxon>
        <taxon>Sphagnophytina</taxon>
        <taxon>Sphagnopsida</taxon>
        <taxon>Sphagnales</taxon>
        <taxon>Sphagnaceae</taxon>
        <taxon>Sphagnum</taxon>
    </lineage>
</organism>
<evidence type="ECO:0000313" key="2">
    <source>
        <dbReference type="EMBL" id="CAK9216019.1"/>
    </source>
</evidence>
<dbReference type="InterPro" id="IPR016181">
    <property type="entry name" value="Acyl_CoA_acyltransferase"/>
</dbReference>
<dbReference type="InterPro" id="IPR052810">
    <property type="entry name" value="Plant_NAT"/>
</dbReference>
<gene>
    <name evidence="2" type="ORF">CSSPTR1EN2_LOCUS13168</name>
</gene>